<proteinExistence type="predicted"/>
<gene>
    <name evidence="2" type="ORF">BC739_001726</name>
</gene>
<dbReference type="Proteomes" id="UP000517916">
    <property type="component" value="Unassembled WGS sequence"/>
</dbReference>
<dbReference type="Pfam" id="PF08241">
    <property type="entry name" value="Methyltransf_11"/>
    <property type="match status" value="1"/>
</dbReference>
<dbReference type="SUPFAM" id="SSF53335">
    <property type="entry name" value="S-adenosyl-L-methionine-dependent methyltransferases"/>
    <property type="match status" value="1"/>
</dbReference>
<sequence>MSATQAWERYAAGARPRRQVNAAGASTWLNWTQYPDHGPDEALFGEVRGRRAVELGSGSGSNLAHLATLGAVCTGVDLAPSRTAAATTTWGHLPNLEFVTADAVDYLTDCQAAFDIVYSIFGAVWFTDPVILLPLVCQHMRSGGVFAFSHLPAATPSVTSGGVVSKWHYPADQWSNMLAAAGFQDVTTTIIPAPDTDKPGTLVVRALAG</sequence>
<comment type="caution">
    <text evidence="2">The sequence shown here is derived from an EMBL/GenBank/DDBJ whole genome shotgun (WGS) entry which is preliminary data.</text>
</comment>
<name>A0ABR6BCC5_9PSEU</name>
<dbReference type="GO" id="GO:0008168">
    <property type="term" value="F:methyltransferase activity"/>
    <property type="evidence" value="ECO:0007669"/>
    <property type="project" value="UniProtKB-KW"/>
</dbReference>
<accession>A0ABR6BCC5</accession>
<dbReference type="PANTHER" id="PTHR43861">
    <property type="entry name" value="TRANS-ACONITATE 2-METHYLTRANSFERASE-RELATED"/>
    <property type="match status" value="1"/>
</dbReference>
<dbReference type="InterPro" id="IPR029063">
    <property type="entry name" value="SAM-dependent_MTases_sf"/>
</dbReference>
<feature type="domain" description="Methyltransferase type 11" evidence="1">
    <location>
        <begin position="54"/>
        <end position="148"/>
    </location>
</feature>
<reference evidence="2 3" key="1">
    <citation type="submission" date="2020-08" db="EMBL/GenBank/DDBJ databases">
        <title>Genomic Encyclopedia of Archaeal and Bacterial Type Strains, Phase II (KMG-II): from individual species to whole genera.</title>
        <authorList>
            <person name="Goeker M."/>
        </authorList>
    </citation>
    <scope>NUCLEOTIDE SEQUENCE [LARGE SCALE GENOMIC DNA]</scope>
    <source>
        <strain evidence="2 3">DSM 43850</strain>
    </source>
</reference>
<evidence type="ECO:0000259" key="1">
    <source>
        <dbReference type="Pfam" id="PF08241"/>
    </source>
</evidence>
<organism evidence="2 3">
    <name type="scientific">Kutzneria viridogrisea</name>
    <dbReference type="NCBI Taxonomy" id="47990"/>
    <lineage>
        <taxon>Bacteria</taxon>
        <taxon>Bacillati</taxon>
        <taxon>Actinomycetota</taxon>
        <taxon>Actinomycetes</taxon>
        <taxon>Pseudonocardiales</taxon>
        <taxon>Pseudonocardiaceae</taxon>
        <taxon>Kutzneria</taxon>
    </lineage>
</organism>
<dbReference type="GO" id="GO:0032259">
    <property type="term" value="P:methylation"/>
    <property type="evidence" value="ECO:0007669"/>
    <property type="project" value="UniProtKB-KW"/>
</dbReference>
<evidence type="ECO:0000313" key="3">
    <source>
        <dbReference type="Proteomes" id="UP000517916"/>
    </source>
</evidence>
<keyword evidence="2" id="KW-0808">Transferase</keyword>
<dbReference type="RefSeq" id="WP_182836809.1">
    <property type="nucleotide sequence ID" value="NZ_BAAABQ010000001.1"/>
</dbReference>
<dbReference type="Gene3D" id="3.40.50.150">
    <property type="entry name" value="Vaccinia Virus protein VP39"/>
    <property type="match status" value="1"/>
</dbReference>
<keyword evidence="3" id="KW-1185">Reference proteome</keyword>
<dbReference type="InterPro" id="IPR013216">
    <property type="entry name" value="Methyltransf_11"/>
</dbReference>
<dbReference type="PANTHER" id="PTHR43861:SF1">
    <property type="entry name" value="TRANS-ACONITATE 2-METHYLTRANSFERASE"/>
    <property type="match status" value="1"/>
</dbReference>
<evidence type="ECO:0000313" key="2">
    <source>
        <dbReference type="EMBL" id="MBA8924529.1"/>
    </source>
</evidence>
<dbReference type="EMBL" id="JACJID010000001">
    <property type="protein sequence ID" value="MBA8924529.1"/>
    <property type="molecule type" value="Genomic_DNA"/>
</dbReference>
<protein>
    <submittedName>
        <fullName evidence="2">SAM-dependent methyltransferase</fullName>
    </submittedName>
</protein>
<dbReference type="CDD" id="cd02440">
    <property type="entry name" value="AdoMet_MTases"/>
    <property type="match status" value="1"/>
</dbReference>
<keyword evidence="2" id="KW-0489">Methyltransferase</keyword>